<keyword evidence="4 5" id="KW-0326">Glycosidase</keyword>
<keyword evidence="3 5" id="KW-0378">Hydrolase</keyword>
<feature type="binding site" evidence="7">
    <location>
        <begin position="346"/>
        <end position="347"/>
    </location>
    <ligand>
        <name>substrate</name>
    </ligand>
</feature>
<evidence type="ECO:0000256" key="7">
    <source>
        <dbReference type="PIRSR" id="PIRSR005536-2"/>
    </source>
</evidence>
<evidence type="ECO:0000313" key="11">
    <source>
        <dbReference type="Proteomes" id="UP000192582"/>
    </source>
</evidence>
<dbReference type="PRINTS" id="PR00743">
    <property type="entry name" value="GLHYDRLASE36"/>
</dbReference>
<dbReference type="InterPro" id="IPR017853">
    <property type="entry name" value="GH"/>
</dbReference>
<feature type="binding site" evidence="7">
    <location>
        <position position="423"/>
    </location>
    <ligand>
        <name>substrate</name>
    </ligand>
</feature>
<dbReference type="EC" id="3.2.1.22" evidence="2 5"/>
<dbReference type="STRING" id="695939.SAMN00790413_06531"/>
<feature type="binding site" evidence="7">
    <location>
        <position position="505"/>
    </location>
    <ligand>
        <name>substrate</name>
    </ligand>
</feature>
<dbReference type="InterPro" id="IPR038417">
    <property type="entry name" value="Alpga-gal_N_sf"/>
</dbReference>
<dbReference type="Proteomes" id="UP000192582">
    <property type="component" value="Unassembled WGS sequence"/>
</dbReference>
<evidence type="ECO:0000259" key="9">
    <source>
        <dbReference type="Pfam" id="PF16875"/>
    </source>
</evidence>
<dbReference type="EMBL" id="FWWU01000002">
    <property type="protein sequence ID" value="SMB78178.1"/>
    <property type="molecule type" value="Genomic_DNA"/>
</dbReference>
<dbReference type="GO" id="GO:0004557">
    <property type="term" value="F:alpha-galactosidase activity"/>
    <property type="evidence" value="ECO:0007669"/>
    <property type="project" value="UniProtKB-UniRule"/>
</dbReference>
<feature type="binding site" evidence="7">
    <location>
        <begin position="456"/>
        <end position="460"/>
    </location>
    <ligand>
        <name>substrate</name>
    </ligand>
</feature>
<feature type="active site" description="Proton donor" evidence="6">
    <location>
        <position position="527"/>
    </location>
</feature>
<dbReference type="Gene3D" id="3.20.20.70">
    <property type="entry name" value="Aldolase class I"/>
    <property type="match status" value="1"/>
</dbReference>
<evidence type="ECO:0000313" key="10">
    <source>
        <dbReference type="EMBL" id="SMB78178.1"/>
    </source>
</evidence>
<gene>
    <name evidence="10" type="ORF">SAMN00790413_06531</name>
</gene>
<dbReference type="Pfam" id="PF02065">
    <property type="entry name" value="Melibiase"/>
    <property type="match status" value="1"/>
</dbReference>
<dbReference type="InterPro" id="IPR050985">
    <property type="entry name" value="Alpha-glycosidase_related"/>
</dbReference>
<evidence type="ECO:0000256" key="6">
    <source>
        <dbReference type="PIRSR" id="PIRSR005536-1"/>
    </source>
</evidence>
<dbReference type="OrthoDB" id="9758822at2"/>
<name>A0A1W1UAP8_9DEIO</name>
<dbReference type="InterPro" id="IPR031704">
    <property type="entry name" value="Glyco_hydro_36_N"/>
</dbReference>
<dbReference type="PANTHER" id="PTHR43053:SF3">
    <property type="entry name" value="ALPHA-GALACTOSIDASE C-RELATED"/>
    <property type="match status" value="1"/>
</dbReference>
<feature type="binding site" evidence="7">
    <location>
        <position position="181"/>
    </location>
    <ligand>
        <name>substrate</name>
    </ligand>
</feature>
<dbReference type="CDD" id="cd14791">
    <property type="entry name" value="GH36"/>
    <property type="match status" value="1"/>
</dbReference>
<dbReference type="PIRSF" id="PIRSF005536">
    <property type="entry name" value="Agal"/>
    <property type="match status" value="1"/>
</dbReference>
<dbReference type="Pfam" id="PF16875">
    <property type="entry name" value="Glyco_hydro_36N"/>
    <property type="match status" value="1"/>
</dbReference>
<dbReference type="Gene3D" id="2.60.40.1180">
    <property type="entry name" value="Golgi alpha-mannosidase II"/>
    <property type="match status" value="1"/>
</dbReference>
<evidence type="ECO:0000256" key="1">
    <source>
        <dbReference type="ARBA" id="ARBA00001255"/>
    </source>
</evidence>
<reference evidence="10 11" key="1">
    <citation type="submission" date="2017-04" db="EMBL/GenBank/DDBJ databases">
        <authorList>
            <person name="Afonso C.L."/>
            <person name="Miller P.J."/>
            <person name="Scott M.A."/>
            <person name="Spackman E."/>
            <person name="Goraichik I."/>
            <person name="Dimitrov K.M."/>
            <person name="Suarez D.L."/>
            <person name="Swayne D.E."/>
        </authorList>
    </citation>
    <scope>NUCLEOTIDE SEQUENCE [LARGE SCALE GENOMIC DNA]</scope>
    <source>
        <strain evidence="10 11">KR-140</strain>
    </source>
</reference>
<dbReference type="InterPro" id="IPR002252">
    <property type="entry name" value="Glyco_hydro_36"/>
</dbReference>
<dbReference type="InterPro" id="IPR013785">
    <property type="entry name" value="Aldolase_TIM"/>
</dbReference>
<dbReference type="Pfam" id="PF16874">
    <property type="entry name" value="Glyco_hydro_36C"/>
    <property type="match status" value="1"/>
</dbReference>
<dbReference type="RefSeq" id="WP_084045128.1">
    <property type="nucleotide sequence ID" value="NZ_FWWU01000002.1"/>
</dbReference>
<evidence type="ECO:0000256" key="2">
    <source>
        <dbReference type="ARBA" id="ARBA00012755"/>
    </source>
</evidence>
<dbReference type="PROSITE" id="PS00512">
    <property type="entry name" value="ALPHA_GALACTOSIDASE"/>
    <property type="match status" value="1"/>
</dbReference>
<feature type="domain" description="Glycosyl hydrolase family 36 N-terminal" evidence="9">
    <location>
        <begin position="36"/>
        <end position="267"/>
    </location>
</feature>
<comment type="catalytic activity">
    <reaction evidence="1 5">
        <text>Hydrolysis of terminal, non-reducing alpha-D-galactose residues in alpha-D-galactosides, including galactose oligosaccharides, galactomannans and galactolipids.</text>
        <dbReference type="EC" id="3.2.1.22"/>
    </reaction>
</comment>
<feature type="domain" description="Glycosyl hydrolase family 36 C-terminal" evidence="8">
    <location>
        <begin position="624"/>
        <end position="696"/>
    </location>
</feature>
<organism evidence="10 11">
    <name type="scientific">Deinococcus hopiensis KR-140</name>
    <dbReference type="NCBI Taxonomy" id="695939"/>
    <lineage>
        <taxon>Bacteria</taxon>
        <taxon>Thermotogati</taxon>
        <taxon>Deinococcota</taxon>
        <taxon>Deinococci</taxon>
        <taxon>Deinococcales</taxon>
        <taxon>Deinococcaceae</taxon>
        <taxon>Deinococcus</taxon>
    </lineage>
</organism>
<dbReference type="AlphaFoldDB" id="A0A1W1UAP8"/>
<feature type="active site" description="Nucleophile" evidence="6">
    <location>
        <position position="458"/>
    </location>
</feature>
<evidence type="ECO:0000259" key="8">
    <source>
        <dbReference type="Pfam" id="PF16874"/>
    </source>
</evidence>
<dbReference type="SUPFAM" id="SSF51445">
    <property type="entry name" value="(Trans)glycosidases"/>
    <property type="match status" value="1"/>
</dbReference>
<keyword evidence="11" id="KW-1185">Reference proteome</keyword>
<protein>
    <recommendedName>
        <fullName evidence="2 5">Alpha-galactosidase</fullName>
        <ecNumber evidence="2 5">3.2.1.22</ecNumber>
    </recommendedName>
</protein>
<dbReference type="GO" id="GO:0016052">
    <property type="term" value="P:carbohydrate catabolic process"/>
    <property type="evidence" value="ECO:0007669"/>
    <property type="project" value="InterPro"/>
</dbReference>
<evidence type="ECO:0000256" key="4">
    <source>
        <dbReference type="ARBA" id="ARBA00023295"/>
    </source>
</evidence>
<proteinExistence type="inferred from homology"/>
<dbReference type="Gene3D" id="2.70.98.60">
    <property type="entry name" value="alpha-galactosidase from lactobacil brevis"/>
    <property type="match status" value="1"/>
</dbReference>
<feature type="binding site" evidence="7">
    <location>
        <position position="527"/>
    </location>
    <ligand>
        <name>substrate</name>
    </ligand>
</feature>
<evidence type="ECO:0000256" key="3">
    <source>
        <dbReference type="ARBA" id="ARBA00022801"/>
    </source>
</evidence>
<dbReference type="InterPro" id="IPR000111">
    <property type="entry name" value="Glyco_hydro_27/36_CS"/>
</dbReference>
<dbReference type="InterPro" id="IPR031705">
    <property type="entry name" value="Glyco_hydro_36_C"/>
</dbReference>
<dbReference type="InterPro" id="IPR013780">
    <property type="entry name" value="Glyco_hydro_b"/>
</dbReference>
<dbReference type="PANTHER" id="PTHR43053">
    <property type="entry name" value="GLYCOSIDASE FAMILY 31"/>
    <property type="match status" value="1"/>
</dbReference>
<evidence type="ECO:0000256" key="5">
    <source>
        <dbReference type="PIRNR" id="PIRNR005536"/>
    </source>
</evidence>
<sequence>MTTPLLSSPPPSAFPTPFWVLETDHTGYAFGLNPDGQLVHTYWGPRLPRQEDYPRPEAIEEWSSFNRPVHLITEEYPGEGGPKYVEPCLKVQFADGTRDLALQYAGAETVDGVLNLHLRDATYPLAVTLHYRTHPAHDLIERWVTLSNEGEDVMVLDRAWSAQWHVPAGEHDRLSHLTGRWADEFQLHRELLTQGVKVLESRRLTTSHHHNPWFALDHGQAGEESGAVWFGVLAWSGNWKLTAEVTDFGQNRISLGVNDWDFVWRLQPGERFETPASLGGFTARGFGAASRHLHDFIRQGVVPRGGELRRVLYNSWEATTFDVTEAGQVELAEIAAELGVELFVVDDGWFHGRDADTRALGDWWPDEKKFPNGLQPLIERVKALGMEFGLWVEPEMVNPDSDLYRAHPDWVIHYPTRARSQARNQLILNLGREDVQAYLIETLDRLLIEHDITFIKWDMNRNVSEPGWPGAPGDPRELWVRYVQGLYHVWGTLKARHPKVVWQSCSGGGGRADLGILRLADQIWVSDNTSAPARLEIQEGFSQVFPANTMEAWVTDAGRNQVPLEFRMHVSMAGSLGLGGHLAHWTEEERRVARREIARYKAVRHIVQFGDQYRLRPAQKQAFSAVQYVSKDRSEAVLFAFRTHIARPTTLPPVLLRGLDEAGLYEVEGVEGVRSGAAWMNVGVTLTLGDFQSTVRRIRRISK</sequence>
<dbReference type="FunFam" id="3.20.20.70:FF:000118">
    <property type="entry name" value="Alpha-galactosidase"/>
    <property type="match status" value="1"/>
</dbReference>
<accession>A0A1W1UAP8</accession>
<comment type="similarity">
    <text evidence="5">Belongs to the glycosyl hydrolase.</text>
</comment>